<name>A0A5N6KXI6_9ROSI</name>
<feature type="compositionally biased region" description="Low complexity" evidence="1">
    <location>
        <begin position="224"/>
        <end position="254"/>
    </location>
</feature>
<dbReference type="Proteomes" id="UP000327013">
    <property type="component" value="Unassembled WGS sequence"/>
</dbReference>
<dbReference type="EMBL" id="VIBQ01000016">
    <property type="protein sequence ID" value="KAB8356576.1"/>
    <property type="molecule type" value="Genomic_DNA"/>
</dbReference>
<protein>
    <submittedName>
        <fullName evidence="2">Uncharacterized protein</fullName>
    </submittedName>
</protein>
<gene>
    <name evidence="2" type="ORF">FH972_024158</name>
</gene>
<proteinExistence type="predicted"/>
<comment type="caution">
    <text evidence="2">The sequence shown here is derived from an EMBL/GenBank/DDBJ whole genome shotgun (WGS) entry which is preliminary data.</text>
</comment>
<evidence type="ECO:0000256" key="1">
    <source>
        <dbReference type="SAM" id="MobiDB-lite"/>
    </source>
</evidence>
<feature type="compositionally biased region" description="Basic and acidic residues" evidence="1">
    <location>
        <begin position="255"/>
        <end position="265"/>
    </location>
</feature>
<feature type="region of interest" description="Disordered" evidence="1">
    <location>
        <begin position="569"/>
        <end position="658"/>
    </location>
</feature>
<accession>A0A5N6KXI6</accession>
<evidence type="ECO:0000313" key="2">
    <source>
        <dbReference type="EMBL" id="KAB8356576.1"/>
    </source>
</evidence>
<feature type="region of interest" description="Disordered" evidence="1">
    <location>
        <begin position="223"/>
        <end position="267"/>
    </location>
</feature>
<sequence length="755" mass="82767">MPPKPDNQASDATRIVYNKITKSSANDPAFEQHLQDHGIHFKRAAKKPANLEGIKEALSRRRPSLSASTFTEADFEDFQDANDAARTEPVVMSTAFRHMVGKSKIPNLENVAFGNLAPITGTHVVTPRPDFYDGSQAGDLEPSIRDELKVKGSEGSMAVGQLQANHAAVLGARGMHELRRFINQDTALDGKAYTLSMTYVRNARDWASAERDKLIKAANERFAARQAAPASPPSSQSGRAAAEAQDTGASPAEASGREGAGERGAGRLWSGRAVESREAGGDVVWPAYIVSGVSVSRWAVVGVCGRVAFEEWHVDESCVGGHLDVGLGGCCVVHSRQGSTQKHCPQHRRMLSRKCAVRIQCDQSIDAQLWDKVGNKGSRILAGCVRSTRIVLEEFLTSVPSIQFMPCQFGEQQDMNIIMSVTSIFRTASTLVLAVNRPLVRNQVIFVPKCKCRLFSSLVNSTVYSLAFRKLRPLHNLIGLSGMKRPSITRVMRRGDCIDRTRSRCRSVKPSEQAILGRRAQPFLGMLRHKHIKAPCSVHLEVEQSLRLHVRMTKIASLVVARHDKHLCVSSRRKPGNTVPAHPTRKRDHSKLLTQGQGRSKQRAALQCIASRPTTANQRPRRAEGRGTISRRAGLTPSSRQSAPLMRANHSGGPPGHTRTLQRAAIERNSAMHECRAGRYAPSGPDRKLEYVGVAATEAIQRTQHPRPDLALLGVRESVWVRASREFGDTALPIWSSLPGSWCCSDHTASTFSLT</sequence>
<dbReference type="AlphaFoldDB" id="A0A5N6KXI6"/>
<evidence type="ECO:0000313" key="3">
    <source>
        <dbReference type="Proteomes" id="UP000327013"/>
    </source>
</evidence>
<dbReference type="OrthoDB" id="5336565at2759"/>
<reference evidence="2 3" key="1">
    <citation type="submission" date="2019-06" db="EMBL/GenBank/DDBJ databases">
        <title>A chromosomal-level reference genome of Carpinus fangiana (Coryloideae, Betulaceae).</title>
        <authorList>
            <person name="Yang X."/>
            <person name="Wang Z."/>
            <person name="Zhang L."/>
            <person name="Hao G."/>
            <person name="Liu J."/>
            <person name="Yang Y."/>
        </authorList>
    </citation>
    <scope>NUCLEOTIDE SEQUENCE [LARGE SCALE GENOMIC DNA]</scope>
    <source>
        <strain evidence="2">Cfa_2016G</strain>
        <tissue evidence="2">Leaf</tissue>
    </source>
</reference>
<keyword evidence="3" id="KW-1185">Reference proteome</keyword>
<organism evidence="2 3">
    <name type="scientific">Carpinus fangiana</name>
    <dbReference type="NCBI Taxonomy" id="176857"/>
    <lineage>
        <taxon>Eukaryota</taxon>
        <taxon>Viridiplantae</taxon>
        <taxon>Streptophyta</taxon>
        <taxon>Embryophyta</taxon>
        <taxon>Tracheophyta</taxon>
        <taxon>Spermatophyta</taxon>
        <taxon>Magnoliopsida</taxon>
        <taxon>eudicotyledons</taxon>
        <taxon>Gunneridae</taxon>
        <taxon>Pentapetalae</taxon>
        <taxon>rosids</taxon>
        <taxon>fabids</taxon>
        <taxon>Fagales</taxon>
        <taxon>Betulaceae</taxon>
        <taxon>Carpinus</taxon>
    </lineage>
</organism>